<proteinExistence type="predicted"/>
<evidence type="ECO:0000313" key="1">
    <source>
        <dbReference type="EMBL" id="QGV17971.1"/>
    </source>
</evidence>
<dbReference type="EMBL" id="CP022954">
    <property type="protein sequence ID" value="QGV17971.1"/>
    <property type="molecule type" value="Genomic_DNA"/>
</dbReference>
<protein>
    <submittedName>
        <fullName evidence="1">Uncharacterized protein</fullName>
    </submittedName>
</protein>
<name>A0AAP9KVA7_LACPA</name>
<dbReference type="AlphaFoldDB" id="A0AAP9KVA7"/>
<evidence type="ECO:0000313" key="2">
    <source>
        <dbReference type="Proteomes" id="UP000423274"/>
    </source>
</evidence>
<accession>A0AAP9KVA7</accession>
<reference evidence="1 2" key="1">
    <citation type="submission" date="2017-08" db="EMBL/GenBank/DDBJ databases">
        <title>Genome sequence, comparative genomics and functional analysis of the highly adhesive Lactobacillus paracasei Kobulty strain.</title>
        <authorList>
            <person name="Koryszewska-Baginska A."/>
            <person name="Grynberg M."/>
            <person name="Aleksandrzak-Piekarczyk T."/>
        </authorList>
    </citation>
    <scope>NUCLEOTIDE SEQUENCE [LARGE SCALE GENOMIC DNA]</scope>
    <source>
        <strain evidence="1 2">IBB3423</strain>
    </source>
</reference>
<organism evidence="1 2">
    <name type="scientific">Lacticaseibacillus paracasei subsp. paracasei</name>
    <dbReference type="NCBI Taxonomy" id="47714"/>
    <lineage>
        <taxon>Bacteria</taxon>
        <taxon>Bacillati</taxon>
        <taxon>Bacillota</taxon>
        <taxon>Bacilli</taxon>
        <taxon>Lactobacillales</taxon>
        <taxon>Lactobacillaceae</taxon>
        <taxon>Lacticaseibacillus</taxon>
    </lineage>
</organism>
<sequence>MRTLRGRKLHYISDSDLGKPAGGGWFFVALRQLVLKNKFII</sequence>
<dbReference type="Proteomes" id="UP000423274">
    <property type="component" value="Chromosome"/>
</dbReference>
<gene>
    <name evidence="1" type="ORF">LCAKO_1446</name>
</gene>